<organism evidence="1 2">
    <name type="scientific">Acanthamoeba polyphaga mimivirus Kroon</name>
    <dbReference type="NCBI Taxonomy" id="3069720"/>
    <lineage>
        <taxon>Viruses</taxon>
        <taxon>Varidnaviria</taxon>
        <taxon>Bamfordvirae</taxon>
        <taxon>Nucleocytoviricota</taxon>
        <taxon>Megaviricetes</taxon>
        <taxon>Imitervirales</taxon>
        <taxon>Mimiviridae</taxon>
        <taxon>Megamimivirinae</taxon>
        <taxon>Mimivirus</taxon>
        <taxon>Mimivirus lagoaense</taxon>
    </lineage>
</organism>
<protein>
    <submittedName>
        <fullName evidence="1">Uncharacterized protein</fullName>
    </submittedName>
</protein>
<reference evidence="1 2" key="1">
    <citation type="submission" date="2014-10" db="EMBL/GenBank/DDBJ databases">
        <title>Pan-genome analysis of Brazilian lineage A amoebal mimiviruses.</title>
        <authorList>
            <person name="Assis F.L."/>
            <person name="Abrahao J.S."/>
            <person name="Kroon E.G."/>
            <person name="Dornas F.P."/>
            <person name="Andrade K.R."/>
            <person name="Borato P.V.M."/>
            <person name="Pilotto M.R."/>
            <person name="Benamar S."/>
            <person name="LaScola B."/>
            <person name="Colson P."/>
        </authorList>
    </citation>
    <scope>NUCLEOTIDE SEQUENCE [LARGE SCALE GENOMIC DNA]</scope>
    <source>
        <strain evidence="1 2">Kroon</strain>
    </source>
</reference>
<proteinExistence type="predicted"/>
<sequence>MTDFDDKNSSVEKPPLKSIYGRKCVSKCYKKGDIYLHPLLLTGVFDPHNNSCAIDPVHSRDPRYFRENDMIFADICKLEDNQTHELPNELESILLSFNFHPSDFLSGVYDLHSFDDVIYWTLENDYLPFNTVKRVHDCAWKVFGNKFSGLSNGVLEYYFDISRTYWLKDYVGPMENNFSFNFASDRPPNSELNSSDTFGEIYGILYDKFYTYDLFVSFVKNYIKQYHDEWESIQSHYTNLKLFIYNNLVNYINEKTNISVSK</sequence>
<evidence type="ECO:0000313" key="2">
    <source>
        <dbReference type="Proteomes" id="UP000240461"/>
    </source>
</evidence>
<accession>A0A0G2Y2W4</accession>
<dbReference type="EMBL" id="KM982402">
    <property type="protein sequence ID" value="AKI80095.1"/>
    <property type="molecule type" value="Genomic_DNA"/>
</dbReference>
<name>A0A0G2Y2W4_9VIRU</name>
<dbReference type="KEGG" id="vg:80513893"/>
<evidence type="ECO:0000313" key="1">
    <source>
        <dbReference type="EMBL" id="AKI80095.1"/>
    </source>
</evidence>
<dbReference type="Proteomes" id="UP000240461">
    <property type="component" value="Segment"/>
</dbReference>
<keyword evidence="2" id="KW-1185">Reference proteome</keyword>